<accession>A0ABM9MWJ5</accession>
<dbReference type="Proteomes" id="UP001314261">
    <property type="component" value="Unassembled WGS sequence"/>
</dbReference>
<keyword evidence="2" id="KW-1185">Reference proteome</keyword>
<dbReference type="Pfam" id="PF06028">
    <property type="entry name" value="DUF915"/>
    <property type="match status" value="1"/>
</dbReference>
<organism evidence="1 2">
    <name type="scientific">Fructobacillus fructosus</name>
    <dbReference type="NCBI Taxonomy" id="1631"/>
    <lineage>
        <taxon>Bacteria</taxon>
        <taxon>Bacillati</taxon>
        <taxon>Bacillota</taxon>
        <taxon>Bacilli</taxon>
        <taxon>Lactobacillales</taxon>
        <taxon>Lactobacillaceae</taxon>
        <taxon>Fructobacillus</taxon>
    </lineage>
</organism>
<dbReference type="GO" id="GO:0016787">
    <property type="term" value="F:hydrolase activity"/>
    <property type="evidence" value="ECO:0007669"/>
    <property type="project" value="UniProtKB-KW"/>
</dbReference>
<proteinExistence type="predicted"/>
<dbReference type="InterPro" id="IPR029058">
    <property type="entry name" value="AB_hydrolase_fold"/>
</dbReference>
<evidence type="ECO:0000313" key="2">
    <source>
        <dbReference type="Proteomes" id="UP001314261"/>
    </source>
</evidence>
<dbReference type="Gene3D" id="3.40.50.1820">
    <property type="entry name" value="alpha/beta hydrolase"/>
    <property type="match status" value="1"/>
</dbReference>
<name>A0ABM9MWJ5_9LACO</name>
<reference evidence="1 2" key="1">
    <citation type="submission" date="2023-10" db="EMBL/GenBank/DDBJ databases">
        <authorList>
            <person name="Botero Cardona J."/>
        </authorList>
    </citation>
    <scope>NUCLEOTIDE SEQUENCE [LARGE SCALE GENOMIC DNA]</scope>
    <source>
        <strain evidence="1 2">R-54839</strain>
    </source>
</reference>
<comment type="caution">
    <text evidence="1">The sequence shown here is derived from an EMBL/GenBank/DDBJ whole genome shotgun (WGS) entry which is preliminary data.</text>
</comment>
<dbReference type="RefSeq" id="WP_338346287.1">
    <property type="nucleotide sequence ID" value="NZ_CAUZLR010000006.1"/>
</dbReference>
<dbReference type="InterPro" id="IPR010315">
    <property type="entry name" value="DUF915_hydro-like"/>
</dbReference>
<gene>
    <name evidence="1" type="ORF">R54839_PPFHFPJH_01089</name>
</gene>
<dbReference type="EMBL" id="CAUZLR010000006">
    <property type="protein sequence ID" value="CAK1245331.1"/>
    <property type="molecule type" value="Genomic_DNA"/>
</dbReference>
<sequence>MKPKPLYSLIAILLALIPITYFGIKLTSPSNVTPQHQTIIFIHGYGSSAAATNALATQTKQDLGIKNRLKVKINGQGQNDLQPSKLSSSGNIIQLEFTDKDTSEKNESKYIATVTKTLKAKGISAISLVGHSMGSNVALRYLETDDYLTRQYPTVNKLVTIAGPFNTGIDQPDEIRKQFKNNSIDSETKLPKLQDGNFKFFYKNKDNLSPKLQILNIYGDVGDGTDGKISNFSSESLNLLIKKEQPYIEMKVTGSHVQHSEIRTNPRVTKQVSKFLSNT</sequence>
<keyword evidence="1" id="KW-0378">Hydrolase</keyword>
<dbReference type="SUPFAM" id="SSF53474">
    <property type="entry name" value="alpha/beta-Hydrolases"/>
    <property type="match status" value="1"/>
</dbReference>
<protein>
    <submittedName>
        <fullName evidence="1">Uncharacterized conserved protein with an alpha/beta hydrolase fold</fullName>
    </submittedName>
</protein>
<evidence type="ECO:0000313" key="1">
    <source>
        <dbReference type="EMBL" id="CAK1245331.1"/>
    </source>
</evidence>